<dbReference type="OrthoDB" id="9772788at2"/>
<evidence type="ECO:0000313" key="3">
    <source>
        <dbReference type="Proteomes" id="UP000237640"/>
    </source>
</evidence>
<accession>A0A2T0MBE2</accession>
<proteinExistence type="predicted"/>
<dbReference type="SUPFAM" id="SSF54637">
    <property type="entry name" value="Thioesterase/thiol ester dehydrase-isomerase"/>
    <property type="match status" value="1"/>
</dbReference>
<sequence>MNKIEILKKLPYAEPFLFVDELLDIHSEGAVGKFTFKRDMNFYRGHFKEVPITPGVILTECCAQIGLVCLGIFLLGKDIDETPLQIGMSSSDMEFYIPIYPGETVRVESEKVYFRFGKLKCRVKLFNQAGELACKGVLAGMLKSERNGK</sequence>
<evidence type="ECO:0000313" key="2">
    <source>
        <dbReference type="EMBL" id="PRX54816.1"/>
    </source>
</evidence>
<dbReference type="PANTHER" id="PTHR30272">
    <property type="entry name" value="3-HYDROXYACYL-[ACYL-CARRIER-PROTEIN] DEHYDRATASE"/>
    <property type="match status" value="1"/>
</dbReference>
<dbReference type="AlphaFoldDB" id="A0A2T0MBE2"/>
<comment type="caution">
    <text evidence="2">The sequence shown here is derived from an EMBL/GenBank/DDBJ whole genome shotgun (WGS) entry which is preliminary data.</text>
</comment>
<name>A0A2T0MBE2_9FLAO</name>
<evidence type="ECO:0000256" key="1">
    <source>
        <dbReference type="ARBA" id="ARBA00023239"/>
    </source>
</evidence>
<dbReference type="CDD" id="cd00493">
    <property type="entry name" value="FabA_FabZ"/>
    <property type="match status" value="1"/>
</dbReference>
<dbReference type="RefSeq" id="WP_106146230.1">
    <property type="nucleotide sequence ID" value="NZ_PVYX01000002.1"/>
</dbReference>
<dbReference type="InterPro" id="IPR029069">
    <property type="entry name" value="HotDog_dom_sf"/>
</dbReference>
<keyword evidence="3" id="KW-1185">Reference proteome</keyword>
<dbReference type="GO" id="GO:0016829">
    <property type="term" value="F:lyase activity"/>
    <property type="evidence" value="ECO:0007669"/>
    <property type="project" value="UniProtKB-KW"/>
</dbReference>
<dbReference type="Pfam" id="PF07977">
    <property type="entry name" value="FabA"/>
    <property type="match status" value="1"/>
</dbReference>
<gene>
    <name evidence="2" type="ORF">CLV81_3220</name>
</gene>
<reference evidence="2 3" key="1">
    <citation type="submission" date="2018-03" db="EMBL/GenBank/DDBJ databases">
        <title>Genomic Encyclopedia of Archaeal and Bacterial Type Strains, Phase II (KMG-II): from individual species to whole genera.</title>
        <authorList>
            <person name="Goeker M."/>
        </authorList>
    </citation>
    <scope>NUCLEOTIDE SEQUENCE [LARGE SCALE GENOMIC DNA]</scope>
    <source>
        <strain evidence="2 3">DSM 25027</strain>
    </source>
</reference>
<dbReference type="Gene3D" id="3.10.129.10">
    <property type="entry name" value="Hotdog Thioesterase"/>
    <property type="match status" value="1"/>
</dbReference>
<dbReference type="EMBL" id="PVYX01000002">
    <property type="protein sequence ID" value="PRX54816.1"/>
    <property type="molecule type" value="Genomic_DNA"/>
</dbReference>
<dbReference type="PANTHER" id="PTHR30272:SF1">
    <property type="entry name" value="3-HYDROXYACYL-[ACYL-CARRIER-PROTEIN] DEHYDRATASE"/>
    <property type="match status" value="1"/>
</dbReference>
<keyword evidence="1" id="KW-0456">Lyase</keyword>
<organism evidence="2 3">
    <name type="scientific">Flagellimonas meridianipacifica</name>
    <dbReference type="NCBI Taxonomy" id="1080225"/>
    <lineage>
        <taxon>Bacteria</taxon>
        <taxon>Pseudomonadati</taxon>
        <taxon>Bacteroidota</taxon>
        <taxon>Flavobacteriia</taxon>
        <taxon>Flavobacteriales</taxon>
        <taxon>Flavobacteriaceae</taxon>
        <taxon>Flagellimonas</taxon>
    </lineage>
</organism>
<dbReference type="Proteomes" id="UP000237640">
    <property type="component" value="Unassembled WGS sequence"/>
</dbReference>
<protein>
    <submittedName>
        <fullName evidence="2">3-hydroxyacyl-[acyl-carrier-protein] dehydratase</fullName>
    </submittedName>
</protein>
<dbReference type="InterPro" id="IPR013114">
    <property type="entry name" value="FabA_FabZ"/>
</dbReference>